<dbReference type="SMART" id="SM00173">
    <property type="entry name" value="RAS"/>
    <property type="match status" value="1"/>
</dbReference>
<evidence type="ECO:0000256" key="3">
    <source>
        <dbReference type="ARBA" id="ARBA00023134"/>
    </source>
</evidence>
<accession>A0A8H6VPQ0</accession>
<reference evidence="4" key="1">
    <citation type="submission" date="2020-04" db="EMBL/GenBank/DDBJ databases">
        <title>Draft genome resource of the tomato pathogen Pseudocercospora fuligena.</title>
        <authorList>
            <person name="Zaccaron A."/>
        </authorList>
    </citation>
    <scope>NUCLEOTIDE SEQUENCE</scope>
    <source>
        <strain evidence="4">PF001</strain>
    </source>
</reference>
<dbReference type="Gene3D" id="3.40.50.300">
    <property type="entry name" value="P-loop containing nucleotide triphosphate hydrolases"/>
    <property type="match status" value="1"/>
</dbReference>
<comment type="caution">
    <text evidence="4">The sequence shown here is derived from an EMBL/GenBank/DDBJ whole genome shotgun (WGS) entry which is preliminary data.</text>
</comment>
<organism evidence="4 5">
    <name type="scientific">Pseudocercospora fuligena</name>
    <dbReference type="NCBI Taxonomy" id="685502"/>
    <lineage>
        <taxon>Eukaryota</taxon>
        <taxon>Fungi</taxon>
        <taxon>Dikarya</taxon>
        <taxon>Ascomycota</taxon>
        <taxon>Pezizomycotina</taxon>
        <taxon>Dothideomycetes</taxon>
        <taxon>Dothideomycetidae</taxon>
        <taxon>Mycosphaerellales</taxon>
        <taxon>Mycosphaerellaceae</taxon>
        <taxon>Pseudocercospora</taxon>
    </lineage>
</organism>
<gene>
    <name evidence="4" type="ORF">HII31_04210</name>
</gene>
<evidence type="ECO:0000256" key="2">
    <source>
        <dbReference type="ARBA" id="ARBA00022741"/>
    </source>
</evidence>
<dbReference type="GO" id="GO:0003924">
    <property type="term" value="F:GTPase activity"/>
    <property type="evidence" value="ECO:0007669"/>
    <property type="project" value="InterPro"/>
</dbReference>
<keyword evidence="1" id="KW-0488">Methylation</keyword>
<dbReference type="PRINTS" id="PR00449">
    <property type="entry name" value="RASTRNSFRMNG"/>
</dbReference>
<dbReference type="PANTHER" id="PTHR24072">
    <property type="entry name" value="RHO FAMILY GTPASE"/>
    <property type="match status" value="1"/>
</dbReference>
<dbReference type="SMART" id="SM00174">
    <property type="entry name" value="RHO"/>
    <property type="match status" value="1"/>
</dbReference>
<keyword evidence="3" id="KW-0342">GTP-binding</keyword>
<dbReference type="SMART" id="SM00175">
    <property type="entry name" value="RAB"/>
    <property type="match status" value="1"/>
</dbReference>
<evidence type="ECO:0000256" key="1">
    <source>
        <dbReference type="ARBA" id="ARBA00022481"/>
    </source>
</evidence>
<dbReference type="SUPFAM" id="SSF52540">
    <property type="entry name" value="P-loop containing nucleoside triphosphate hydrolases"/>
    <property type="match status" value="1"/>
</dbReference>
<protein>
    <submittedName>
        <fullName evidence="4">GTP-binding protein rhoA</fullName>
    </submittedName>
</protein>
<keyword evidence="2" id="KW-0547">Nucleotide-binding</keyword>
<feature type="non-terminal residue" evidence="4">
    <location>
        <position position="1"/>
    </location>
</feature>
<dbReference type="CDD" id="cd00157">
    <property type="entry name" value="Rho"/>
    <property type="match status" value="1"/>
</dbReference>
<dbReference type="Proteomes" id="UP000660729">
    <property type="component" value="Unassembled WGS sequence"/>
</dbReference>
<dbReference type="InterPro" id="IPR027417">
    <property type="entry name" value="P-loop_NTPase"/>
</dbReference>
<dbReference type="InterPro" id="IPR003578">
    <property type="entry name" value="Small_GTPase_Rho"/>
</dbReference>
<dbReference type="GO" id="GO:0007264">
    <property type="term" value="P:small GTPase-mediated signal transduction"/>
    <property type="evidence" value="ECO:0007669"/>
    <property type="project" value="InterPro"/>
</dbReference>
<dbReference type="PROSITE" id="PS51421">
    <property type="entry name" value="RAS"/>
    <property type="match status" value="1"/>
</dbReference>
<dbReference type="InterPro" id="IPR001806">
    <property type="entry name" value="Small_GTPase"/>
</dbReference>
<evidence type="ECO:0000313" key="4">
    <source>
        <dbReference type="EMBL" id="KAF7194405.1"/>
    </source>
</evidence>
<keyword evidence="5" id="KW-1185">Reference proteome</keyword>
<proteinExistence type="predicted"/>
<dbReference type="OrthoDB" id="8830751at2759"/>
<dbReference type="Pfam" id="PF00071">
    <property type="entry name" value="Ras"/>
    <property type="match status" value="1"/>
</dbReference>
<name>A0A8H6VPQ0_9PEZI</name>
<dbReference type="PROSITE" id="PS51419">
    <property type="entry name" value="RAB"/>
    <property type="match status" value="1"/>
</dbReference>
<dbReference type="GO" id="GO:0005525">
    <property type="term" value="F:GTP binding"/>
    <property type="evidence" value="ECO:0007669"/>
    <property type="project" value="UniProtKB-KW"/>
</dbReference>
<sequence length="197" mass="21997">GESYVGKSALIGRFQSGAMPTQLSITIMPDPTKVKNTDHNVHMDFRDTCGLMEYERLRQLAYRGAQVVILCFSLDMPDSLANIEYVWADEIARSCPGRPIILVGTKEDLVDNVAVKEELAKCGQHPVKREEAMEMCKKIGALKYLQCSASSGNGVAEVFEAAVTTVVRQPTFRQPTAKKSKIWNLRRFSKNDLLVEE</sequence>
<dbReference type="EMBL" id="JABCIY010000061">
    <property type="protein sequence ID" value="KAF7194405.1"/>
    <property type="molecule type" value="Genomic_DNA"/>
</dbReference>
<dbReference type="InterPro" id="IPR005225">
    <property type="entry name" value="Small_GTP-bd"/>
</dbReference>
<dbReference type="PROSITE" id="PS51420">
    <property type="entry name" value="RHO"/>
    <property type="match status" value="1"/>
</dbReference>
<dbReference type="AlphaFoldDB" id="A0A8H6VPQ0"/>
<evidence type="ECO:0000313" key="5">
    <source>
        <dbReference type="Proteomes" id="UP000660729"/>
    </source>
</evidence>
<dbReference type="NCBIfam" id="TIGR00231">
    <property type="entry name" value="small_GTP"/>
    <property type="match status" value="1"/>
</dbReference>